<dbReference type="InterPro" id="IPR036875">
    <property type="entry name" value="Znf_CCHC_sf"/>
</dbReference>
<dbReference type="GO" id="GO:0003677">
    <property type="term" value="F:DNA binding"/>
    <property type="evidence" value="ECO:0007669"/>
    <property type="project" value="InterPro"/>
</dbReference>
<dbReference type="InterPro" id="IPR013762">
    <property type="entry name" value="Integrase-like_cat_sf"/>
</dbReference>
<dbReference type="EMBL" id="GG738848">
    <property type="protein sequence ID" value="EFC49331.1"/>
    <property type="molecule type" value="Genomic_DNA"/>
</dbReference>
<evidence type="ECO:0000259" key="4">
    <source>
        <dbReference type="PROSITE" id="PS50158"/>
    </source>
</evidence>
<evidence type="ECO:0000256" key="3">
    <source>
        <dbReference type="SAM" id="MobiDB-lite"/>
    </source>
</evidence>
<dbReference type="RefSeq" id="XP_002682075.1">
    <property type="nucleotide sequence ID" value="XM_002682029.1"/>
</dbReference>
<evidence type="ECO:0000256" key="1">
    <source>
        <dbReference type="ARBA" id="ARBA00023172"/>
    </source>
</evidence>
<keyword evidence="2" id="KW-0479">Metal-binding</keyword>
<feature type="compositionally biased region" description="Acidic residues" evidence="3">
    <location>
        <begin position="88"/>
        <end position="108"/>
    </location>
</feature>
<dbReference type="GeneID" id="8855185"/>
<evidence type="ECO:0000256" key="2">
    <source>
        <dbReference type="PROSITE-ProRule" id="PRU00047"/>
    </source>
</evidence>
<keyword evidence="2" id="KW-0863">Zinc-finger</keyword>
<feature type="region of interest" description="Disordered" evidence="3">
    <location>
        <begin position="85"/>
        <end position="120"/>
    </location>
</feature>
<keyword evidence="2" id="KW-0862">Zinc</keyword>
<dbReference type="GO" id="GO:0008270">
    <property type="term" value="F:zinc ion binding"/>
    <property type="evidence" value="ECO:0007669"/>
    <property type="project" value="UniProtKB-KW"/>
</dbReference>
<name>D2V1L5_NAEGR</name>
<dbReference type="InterPro" id="IPR001878">
    <property type="entry name" value="Znf_CCHC"/>
</dbReference>
<dbReference type="Pfam" id="PF00098">
    <property type="entry name" value="zf-CCHC"/>
    <property type="match status" value="1"/>
</dbReference>
<dbReference type="AlphaFoldDB" id="D2V1L5"/>
<dbReference type="SUPFAM" id="SSF57756">
    <property type="entry name" value="Retrovirus zinc finger-like domains"/>
    <property type="match status" value="1"/>
</dbReference>
<accession>D2V1L5</accession>
<dbReference type="KEGG" id="ngr:NAEGRDRAFT_45916"/>
<gene>
    <name evidence="5" type="ORF">NAEGRDRAFT_45916</name>
</gene>
<dbReference type="Proteomes" id="UP000006671">
    <property type="component" value="Unassembled WGS sequence"/>
</dbReference>
<feature type="compositionally biased region" description="Basic and acidic residues" evidence="3">
    <location>
        <begin position="109"/>
        <end position="120"/>
    </location>
</feature>
<dbReference type="GO" id="GO:0006310">
    <property type="term" value="P:DNA recombination"/>
    <property type="evidence" value="ECO:0007669"/>
    <property type="project" value="UniProtKB-KW"/>
</dbReference>
<organism evidence="6">
    <name type="scientific">Naegleria gruberi</name>
    <name type="common">Amoeba</name>
    <dbReference type="NCBI Taxonomy" id="5762"/>
    <lineage>
        <taxon>Eukaryota</taxon>
        <taxon>Discoba</taxon>
        <taxon>Heterolobosea</taxon>
        <taxon>Tetramitia</taxon>
        <taxon>Eutetramitia</taxon>
        <taxon>Vahlkampfiidae</taxon>
        <taxon>Naegleria</taxon>
    </lineage>
</organism>
<dbReference type="InParanoid" id="D2V1L5"/>
<dbReference type="GO" id="GO:0015074">
    <property type="term" value="P:DNA integration"/>
    <property type="evidence" value="ECO:0007669"/>
    <property type="project" value="InterPro"/>
</dbReference>
<protein>
    <submittedName>
        <fullName evidence="5">Predicted protein</fullName>
    </submittedName>
</protein>
<keyword evidence="6" id="KW-1185">Reference proteome</keyword>
<dbReference type="SUPFAM" id="SSF56349">
    <property type="entry name" value="DNA breaking-rejoining enzymes"/>
    <property type="match status" value="1"/>
</dbReference>
<dbReference type="PANTHER" id="PTHR34605">
    <property type="entry name" value="PHAGE_INTEGRASE DOMAIN-CONTAINING PROTEIN"/>
    <property type="match status" value="1"/>
</dbReference>
<evidence type="ECO:0000313" key="5">
    <source>
        <dbReference type="EMBL" id="EFC49331.1"/>
    </source>
</evidence>
<feature type="domain" description="CCHC-type" evidence="4">
    <location>
        <begin position="301"/>
        <end position="317"/>
    </location>
</feature>
<dbReference type="PROSITE" id="PS50158">
    <property type="entry name" value="ZF_CCHC"/>
    <property type="match status" value="1"/>
</dbReference>
<sequence length="559" mass="64289">MSQSTIQETITDILKKHDKSAVGKLTKALIQKIIGTLEIEVSGQKKVLAKAIVDFIGADKFTVCTSGKSKDVEKLKDEIKHAFKEARDDDDDDDDEEDDGESVVEVEDGSNKRKREEVSEEDVKRFKAYEQIIDAKIAQMKLEKAETERVLQQLAAESEVRKYTDTIYTPLPTTNSSLLTEYENLRKDSAFTMKIANLFPEIDDTKKMVANLETRAFQLQVQAVNPELASKLAFIESNPLWRENMDKLKMAEKLLKFDHKEKGKTSFVKSYANAKIYDKKDKAEEKVNMFGSANGMKKVKKCFICNDPNHLIKDCPKRNKREGSEYVDDLFFPRGRRKKRGYSFHFEQMGYLEEERSFNGNSGYVERGCISSNKRRICSILWKGKFRRMVFGRERMVKKRSEYFERDWSFGTLSQSKSDSQVSAGPKERIIPTDYRFKTAQSVLFYPQIQVQHVEEVFRTRTNEQDRSNLGFYVRYEIRISPDEVEISYILTQVATWIEADPGKYSSHSLRIGGATEAAIMGIPDATIKAMGGWNSDAIDRYFRANFRGDRNGSHLMGF</sequence>
<dbReference type="VEuPathDB" id="AmoebaDB:NAEGRDRAFT_45916"/>
<reference evidence="5 6" key="1">
    <citation type="journal article" date="2010" name="Cell">
        <title>The genome of Naegleria gruberi illuminates early eukaryotic versatility.</title>
        <authorList>
            <person name="Fritz-Laylin L.K."/>
            <person name="Prochnik S.E."/>
            <person name="Ginger M.L."/>
            <person name="Dacks J.B."/>
            <person name="Carpenter M.L."/>
            <person name="Field M.C."/>
            <person name="Kuo A."/>
            <person name="Paredez A."/>
            <person name="Chapman J."/>
            <person name="Pham J."/>
            <person name="Shu S."/>
            <person name="Neupane R."/>
            <person name="Cipriano M."/>
            <person name="Mancuso J."/>
            <person name="Tu H."/>
            <person name="Salamov A."/>
            <person name="Lindquist E."/>
            <person name="Shapiro H."/>
            <person name="Lucas S."/>
            <person name="Grigoriev I.V."/>
            <person name="Cande W.Z."/>
            <person name="Fulton C."/>
            <person name="Rokhsar D.S."/>
            <person name="Dawson S.C."/>
        </authorList>
    </citation>
    <scope>NUCLEOTIDE SEQUENCE [LARGE SCALE GENOMIC DNA]</scope>
    <source>
        <strain evidence="5 6">NEG-M</strain>
    </source>
</reference>
<dbReference type="Gene3D" id="4.10.60.10">
    <property type="entry name" value="Zinc finger, CCHC-type"/>
    <property type="match status" value="1"/>
</dbReference>
<proteinExistence type="predicted"/>
<evidence type="ECO:0000313" key="6">
    <source>
        <dbReference type="Proteomes" id="UP000006671"/>
    </source>
</evidence>
<dbReference type="PANTHER" id="PTHR34605:SF3">
    <property type="entry name" value="P CELL-TYPE AGGLUTINATION PROTEIN MAP4-LIKE-RELATED"/>
    <property type="match status" value="1"/>
</dbReference>
<dbReference type="InterPro" id="IPR011010">
    <property type="entry name" value="DNA_brk_join_enz"/>
</dbReference>
<keyword evidence="1" id="KW-0233">DNA recombination</keyword>
<dbReference type="SMART" id="SM00343">
    <property type="entry name" value="ZnF_C2HC"/>
    <property type="match status" value="1"/>
</dbReference>
<dbReference type="InterPro" id="IPR052925">
    <property type="entry name" value="Phage_Integrase-like_Recomb"/>
</dbReference>
<dbReference type="OrthoDB" id="5598396at2759"/>
<dbReference type="Gene3D" id="1.10.443.10">
    <property type="entry name" value="Intergrase catalytic core"/>
    <property type="match status" value="1"/>
</dbReference>